<sequence length="71" mass="7722">MSNIGGVLLPVRYAAWAELVLIHILVPRASFMGHLAGILAGLIYTSTPLGDIIDNFLPTITGDPMRHSPYY</sequence>
<evidence type="ECO:0000256" key="5">
    <source>
        <dbReference type="SAM" id="Phobius"/>
    </source>
</evidence>
<dbReference type="InterPro" id="IPR035952">
    <property type="entry name" value="Rhomboid-like_sf"/>
</dbReference>
<dbReference type="SUPFAM" id="SSF144091">
    <property type="entry name" value="Rhomboid-like"/>
    <property type="match status" value="1"/>
</dbReference>
<evidence type="ECO:0000256" key="4">
    <source>
        <dbReference type="ARBA" id="ARBA00023136"/>
    </source>
</evidence>
<dbReference type="AlphaFoldDB" id="A0A7R9HS40"/>
<evidence type="ECO:0000256" key="2">
    <source>
        <dbReference type="ARBA" id="ARBA00022692"/>
    </source>
</evidence>
<evidence type="ECO:0000256" key="1">
    <source>
        <dbReference type="ARBA" id="ARBA00004141"/>
    </source>
</evidence>
<reference evidence="6" key="1">
    <citation type="submission" date="2020-11" db="EMBL/GenBank/DDBJ databases">
        <authorList>
            <person name="Tran Van P."/>
        </authorList>
    </citation>
    <scope>NUCLEOTIDE SEQUENCE</scope>
</reference>
<keyword evidence="4 5" id="KW-0472">Membrane</keyword>
<dbReference type="EMBL" id="OB795488">
    <property type="protein sequence ID" value="CAD7432320.1"/>
    <property type="molecule type" value="Genomic_DNA"/>
</dbReference>
<protein>
    <recommendedName>
        <fullName evidence="7">Peptidase S54 rhomboid domain-containing protein</fullName>
    </recommendedName>
</protein>
<keyword evidence="3 5" id="KW-1133">Transmembrane helix</keyword>
<organism evidence="6">
    <name type="scientific">Timema monikensis</name>
    <dbReference type="NCBI Taxonomy" id="170555"/>
    <lineage>
        <taxon>Eukaryota</taxon>
        <taxon>Metazoa</taxon>
        <taxon>Ecdysozoa</taxon>
        <taxon>Arthropoda</taxon>
        <taxon>Hexapoda</taxon>
        <taxon>Insecta</taxon>
        <taxon>Pterygota</taxon>
        <taxon>Neoptera</taxon>
        <taxon>Polyneoptera</taxon>
        <taxon>Phasmatodea</taxon>
        <taxon>Timematodea</taxon>
        <taxon>Timematoidea</taxon>
        <taxon>Timematidae</taxon>
        <taxon>Timema</taxon>
    </lineage>
</organism>
<keyword evidence="2 5" id="KW-0812">Transmembrane</keyword>
<feature type="transmembrane region" description="Helical" evidence="5">
    <location>
        <begin position="20"/>
        <end position="44"/>
    </location>
</feature>
<gene>
    <name evidence="6" type="ORF">TMSB3V08_LOCUS9030</name>
</gene>
<comment type="subcellular location">
    <subcellularLocation>
        <location evidence="1">Membrane</location>
        <topology evidence="1">Multi-pass membrane protein</topology>
    </subcellularLocation>
</comment>
<dbReference type="GO" id="GO:0016020">
    <property type="term" value="C:membrane"/>
    <property type="evidence" value="ECO:0007669"/>
    <property type="project" value="UniProtKB-SubCell"/>
</dbReference>
<evidence type="ECO:0000256" key="3">
    <source>
        <dbReference type="ARBA" id="ARBA00022989"/>
    </source>
</evidence>
<evidence type="ECO:0008006" key="7">
    <source>
        <dbReference type="Google" id="ProtNLM"/>
    </source>
</evidence>
<accession>A0A7R9HS40</accession>
<name>A0A7R9HS40_9NEOP</name>
<evidence type="ECO:0000313" key="6">
    <source>
        <dbReference type="EMBL" id="CAD7432320.1"/>
    </source>
</evidence>
<proteinExistence type="predicted"/>